<dbReference type="RefSeq" id="WP_251224277.1">
    <property type="nucleotide sequence ID" value="NZ_JAMBOL010000016.1"/>
</dbReference>
<dbReference type="AlphaFoldDB" id="A0A9X2DUA2"/>
<name>A0A9X2DUA2_9BACI</name>
<evidence type="ECO:0000313" key="2">
    <source>
        <dbReference type="Proteomes" id="UP001139179"/>
    </source>
</evidence>
<evidence type="ECO:0000313" key="1">
    <source>
        <dbReference type="EMBL" id="MCM3715543.1"/>
    </source>
</evidence>
<keyword evidence="2" id="KW-1185">Reference proteome</keyword>
<gene>
    <name evidence="1" type="ORF">M3202_15845</name>
</gene>
<dbReference type="InterPro" id="IPR025930">
    <property type="entry name" value="NETI"/>
</dbReference>
<sequence>MTKKRKQRFKVQETETIADCLERMKKEGYQPVRRLEKPIFEEKGSKQQKEYVPVRQQIIFEGILLENER</sequence>
<accession>A0A9X2DUA2</accession>
<proteinExistence type="predicted"/>
<comment type="caution">
    <text evidence="1">The sequence shown here is derived from an EMBL/GenBank/DDBJ whole genome shotgun (WGS) entry which is preliminary data.</text>
</comment>
<protein>
    <submittedName>
        <fullName evidence="1">NETI motif-containing protein</fullName>
    </submittedName>
</protein>
<dbReference type="Proteomes" id="UP001139179">
    <property type="component" value="Unassembled WGS sequence"/>
</dbReference>
<dbReference type="EMBL" id="JAMBOL010000016">
    <property type="protein sequence ID" value="MCM3715543.1"/>
    <property type="molecule type" value="Genomic_DNA"/>
</dbReference>
<organism evidence="1 2">
    <name type="scientific">Halalkalibacter oceani</name>
    <dbReference type="NCBI Taxonomy" id="1653776"/>
    <lineage>
        <taxon>Bacteria</taxon>
        <taxon>Bacillati</taxon>
        <taxon>Bacillota</taxon>
        <taxon>Bacilli</taxon>
        <taxon>Bacillales</taxon>
        <taxon>Bacillaceae</taxon>
        <taxon>Halalkalibacter</taxon>
    </lineage>
</organism>
<dbReference type="Pfam" id="PF14044">
    <property type="entry name" value="NETI"/>
    <property type="match status" value="1"/>
</dbReference>
<reference evidence="1" key="1">
    <citation type="submission" date="2022-05" db="EMBL/GenBank/DDBJ databases">
        <title>Comparative Genomics of Spacecraft Associated Microbes.</title>
        <authorList>
            <person name="Tran M.T."/>
            <person name="Wright A."/>
            <person name="Seuylemezian A."/>
            <person name="Eisen J."/>
            <person name="Coil D."/>
        </authorList>
    </citation>
    <scope>NUCLEOTIDE SEQUENCE</scope>
    <source>
        <strain evidence="1">214.1.1</strain>
    </source>
</reference>